<name>A0ABT4Z798_HALEZ</name>
<keyword evidence="3" id="KW-1185">Reference proteome</keyword>
<comment type="caution">
    <text evidence="2">The sequence shown here is derived from an EMBL/GenBank/DDBJ whole genome shotgun (WGS) entry which is preliminary data.</text>
</comment>
<proteinExistence type="predicted"/>
<protein>
    <recommendedName>
        <fullName evidence="4">DUF1102 domain-containing protein</fullName>
    </recommendedName>
</protein>
<evidence type="ECO:0000256" key="1">
    <source>
        <dbReference type="SAM" id="MobiDB-lite"/>
    </source>
</evidence>
<feature type="region of interest" description="Disordered" evidence="1">
    <location>
        <begin position="156"/>
        <end position="184"/>
    </location>
</feature>
<dbReference type="RefSeq" id="WP_271943544.1">
    <property type="nucleotide sequence ID" value="NZ_JAQLTZ010000007.1"/>
</dbReference>
<evidence type="ECO:0000313" key="3">
    <source>
        <dbReference type="Proteomes" id="UP001210528"/>
    </source>
</evidence>
<gene>
    <name evidence="2" type="ORF">PM085_15170</name>
</gene>
<accession>A0ABT4Z798</accession>
<dbReference type="EMBL" id="JAQLUK010000023">
    <property type="protein sequence ID" value="MDB2293598.1"/>
    <property type="molecule type" value="Genomic_DNA"/>
</dbReference>
<organism evidence="2 3">
    <name type="scientific">Halorubrum ezzemoulense</name>
    <name type="common">Halorubrum chaoviator</name>
    <dbReference type="NCBI Taxonomy" id="337243"/>
    <lineage>
        <taxon>Archaea</taxon>
        <taxon>Methanobacteriati</taxon>
        <taxon>Methanobacteriota</taxon>
        <taxon>Stenosarchaea group</taxon>
        <taxon>Halobacteria</taxon>
        <taxon>Halobacteriales</taxon>
        <taxon>Haloferacaceae</taxon>
        <taxon>Halorubrum</taxon>
    </lineage>
</organism>
<evidence type="ECO:0008006" key="4">
    <source>
        <dbReference type="Google" id="ProtNLM"/>
    </source>
</evidence>
<reference evidence="2 3" key="1">
    <citation type="submission" date="2023-01" db="EMBL/GenBank/DDBJ databases">
        <title>Halorubrum ezzemoulense from Santa Pola, Spain.</title>
        <authorList>
            <person name="Feng Y."/>
            <person name="Louyakis A.S."/>
            <person name="Gogarten J.P."/>
        </authorList>
    </citation>
    <scope>NUCLEOTIDE SEQUENCE [LARGE SCALE GENOMIC DNA]</scope>
    <source>
        <strain evidence="2 3">AMM015</strain>
    </source>
</reference>
<dbReference type="Proteomes" id="UP001210528">
    <property type="component" value="Unassembled WGS sequence"/>
</dbReference>
<sequence length="184" mass="19094">MSLNVSDDSYAYLQVEPTTGATFAEDDPDGLIQLNFDDTSGASGSGLNANADTGFGPEFTIANQGTDPVLVTIDPTPVDDELGGDGSLSFFAYSQEYDGKGATLKSTDQNSPGRSGVILESGTQVKVSGLFRDIDASDIDEDLSDASITIYAVSDNSELYPNGGPSDNRAGIRINSDGTVDNTG</sequence>
<evidence type="ECO:0000313" key="2">
    <source>
        <dbReference type="EMBL" id="MDB2293598.1"/>
    </source>
</evidence>